<accession>A0ACA9L269</accession>
<evidence type="ECO:0000313" key="1">
    <source>
        <dbReference type="EMBL" id="CAG8506480.1"/>
    </source>
</evidence>
<name>A0ACA9L269_9GLOM</name>
<gene>
    <name evidence="1" type="ORF">SCALOS_LOCUS3472</name>
</gene>
<evidence type="ECO:0000313" key="2">
    <source>
        <dbReference type="Proteomes" id="UP000789860"/>
    </source>
</evidence>
<organism evidence="1 2">
    <name type="scientific">Scutellospora calospora</name>
    <dbReference type="NCBI Taxonomy" id="85575"/>
    <lineage>
        <taxon>Eukaryota</taxon>
        <taxon>Fungi</taxon>
        <taxon>Fungi incertae sedis</taxon>
        <taxon>Mucoromycota</taxon>
        <taxon>Glomeromycotina</taxon>
        <taxon>Glomeromycetes</taxon>
        <taxon>Diversisporales</taxon>
        <taxon>Gigasporaceae</taxon>
        <taxon>Scutellospora</taxon>
    </lineage>
</organism>
<sequence length="159" mass="18611">MTNFEPTYFEELDISKENYEDFTVNSSYLEELNLEENYEEDFTINLSYLKQLDLEENYKEEFTISPIVLESAQALLHDDESENSNLDKIESDSYNELLLGLDDERNIEIKKKASPMGEKPGQEILYSCSEVKNNKNQLENPSSYKDYFEALPTAIHNFF</sequence>
<dbReference type="EMBL" id="CAJVPM010003844">
    <property type="protein sequence ID" value="CAG8506480.1"/>
    <property type="molecule type" value="Genomic_DNA"/>
</dbReference>
<proteinExistence type="predicted"/>
<dbReference type="Proteomes" id="UP000789860">
    <property type="component" value="Unassembled WGS sequence"/>
</dbReference>
<keyword evidence="2" id="KW-1185">Reference proteome</keyword>
<comment type="caution">
    <text evidence="1">The sequence shown here is derived from an EMBL/GenBank/DDBJ whole genome shotgun (WGS) entry which is preliminary data.</text>
</comment>
<protein>
    <submittedName>
        <fullName evidence="1">822_t:CDS:1</fullName>
    </submittedName>
</protein>
<reference evidence="1" key="1">
    <citation type="submission" date="2021-06" db="EMBL/GenBank/DDBJ databases">
        <authorList>
            <person name="Kallberg Y."/>
            <person name="Tangrot J."/>
            <person name="Rosling A."/>
        </authorList>
    </citation>
    <scope>NUCLEOTIDE SEQUENCE</scope>
    <source>
        <strain evidence="1">AU212A</strain>
    </source>
</reference>